<proteinExistence type="predicted"/>
<gene>
    <name evidence="1" type="ORF">PPRIM_AZ9-3.1.T1020025</name>
</gene>
<reference evidence="1" key="1">
    <citation type="submission" date="2021-01" db="EMBL/GenBank/DDBJ databases">
        <authorList>
            <consortium name="Genoscope - CEA"/>
            <person name="William W."/>
        </authorList>
    </citation>
    <scope>NUCLEOTIDE SEQUENCE</scope>
</reference>
<keyword evidence="2" id="KW-1185">Reference proteome</keyword>
<organism evidence="1 2">
    <name type="scientific">Paramecium primaurelia</name>
    <dbReference type="NCBI Taxonomy" id="5886"/>
    <lineage>
        <taxon>Eukaryota</taxon>
        <taxon>Sar</taxon>
        <taxon>Alveolata</taxon>
        <taxon>Ciliophora</taxon>
        <taxon>Intramacronucleata</taxon>
        <taxon>Oligohymenophorea</taxon>
        <taxon>Peniculida</taxon>
        <taxon>Parameciidae</taxon>
        <taxon>Paramecium</taxon>
    </lineage>
</organism>
<protein>
    <submittedName>
        <fullName evidence="1">Uncharacterized protein</fullName>
    </submittedName>
</protein>
<evidence type="ECO:0000313" key="2">
    <source>
        <dbReference type="Proteomes" id="UP000688137"/>
    </source>
</evidence>
<sequence>MFLNIKQEKIGIRKTHKQKLEQLEIKNKNTQQIKQKKRK</sequence>
<evidence type="ECO:0000313" key="1">
    <source>
        <dbReference type="EMBL" id="CAD8096643.1"/>
    </source>
</evidence>
<accession>A0A8S1P1H7</accession>
<dbReference type="AlphaFoldDB" id="A0A8S1P1H7"/>
<comment type="caution">
    <text evidence="1">The sequence shown here is derived from an EMBL/GenBank/DDBJ whole genome shotgun (WGS) entry which is preliminary data.</text>
</comment>
<dbReference type="EMBL" id="CAJJDM010000105">
    <property type="protein sequence ID" value="CAD8096643.1"/>
    <property type="molecule type" value="Genomic_DNA"/>
</dbReference>
<name>A0A8S1P1H7_PARPR</name>
<dbReference type="Proteomes" id="UP000688137">
    <property type="component" value="Unassembled WGS sequence"/>
</dbReference>